<feature type="compositionally biased region" description="Basic residues" evidence="1">
    <location>
        <begin position="383"/>
        <end position="402"/>
    </location>
</feature>
<dbReference type="SUPFAM" id="SSF56219">
    <property type="entry name" value="DNase I-like"/>
    <property type="match status" value="1"/>
</dbReference>
<evidence type="ECO:0000313" key="4">
    <source>
        <dbReference type="Proteomes" id="UP001460270"/>
    </source>
</evidence>
<name>A0AAW0Q0B3_9GOBI</name>
<feature type="compositionally biased region" description="Low complexity" evidence="1">
    <location>
        <begin position="157"/>
        <end position="171"/>
    </location>
</feature>
<keyword evidence="4" id="KW-1185">Reference proteome</keyword>
<dbReference type="PANTHER" id="PTHR33776">
    <property type="entry name" value="ENDO/EXONUCLEASE/PHOSPHATASE DOMAIN-CONTAINING PROTEIN"/>
    <property type="match status" value="1"/>
</dbReference>
<dbReference type="PANTHER" id="PTHR33776:SF3">
    <property type="entry name" value="PHD-TYPE DOMAIN-CONTAINING PROTEIN"/>
    <property type="match status" value="1"/>
</dbReference>
<proteinExistence type="predicted"/>
<dbReference type="Pfam" id="PF03372">
    <property type="entry name" value="Exo_endo_phos"/>
    <property type="match status" value="1"/>
</dbReference>
<dbReference type="InterPro" id="IPR005135">
    <property type="entry name" value="Endo/exonuclease/phosphatase"/>
</dbReference>
<feature type="domain" description="Endonuclease/exonuclease/phosphatase" evidence="2">
    <location>
        <begin position="197"/>
        <end position="361"/>
    </location>
</feature>
<sequence length="402" mass="45346">MEVLSVFSLISAAASTGGAQIGKAVAIRGASKFLGGVVGLAFSLPEAITNWENAIKNRHETEASKSLRDTAEKTDQARRNLSHNLSQIQKVLEEAVQNHQRKTSSASRSFKLKRESSDEYLDVCQPKMFKPCNSSSSPPSDEGGSSSSRDDDEDSDSSSSSSSGSSSSSSSSDEDVVLRMAVLNARSVNKLIKKADSALKKLIQDNNLDVLLITETWLGYSQNVDEFKKILLPNYKVFSVPRGYGRGEAWLLFAQKNGILVLNIYHRPQHYLEFFYELEKLLAIVFHQYKVVVIGGDFNIWVDCPKNCFSRRFREIMDKNCLIQHVSEPTHRRGHILDLVQTRTDVKITNVSVKPNSFSDHFTVFFNVHFRSQHAIRSPRSVARQRAKEKKKREKMKDRRKK</sequence>
<dbReference type="Gene3D" id="3.60.10.10">
    <property type="entry name" value="Endonuclease/exonuclease/phosphatase"/>
    <property type="match status" value="1"/>
</dbReference>
<accession>A0AAW0Q0B3</accession>
<dbReference type="GO" id="GO:0003824">
    <property type="term" value="F:catalytic activity"/>
    <property type="evidence" value="ECO:0007669"/>
    <property type="project" value="InterPro"/>
</dbReference>
<dbReference type="Proteomes" id="UP001460270">
    <property type="component" value="Unassembled WGS sequence"/>
</dbReference>
<comment type="caution">
    <text evidence="3">The sequence shown here is derived from an EMBL/GenBank/DDBJ whole genome shotgun (WGS) entry which is preliminary data.</text>
</comment>
<evidence type="ECO:0000313" key="3">
    <source>
        <dbReference type="EMBL" id="KAK7938465.1"/>
    </source>
</evidence>
<feature type="compositionally biased region" description="Low complexity" evidence="1">
    <location>
        <begin position="134"/>
        <end position="147"/>
    </location>
</feature>
<dbReference type="AlphaFoldDB" id="A0AAW0Q0B3"/>
<dbReference type="EMBL" id="JBBPFD010000002">
    <property type="protein sequence ID" value="KAK7938465.1"/>
    <property type="molecule type" value="Genomic_DNA"/>
</dbReference>
<evidence type="ECO:0000259" key="2">
    <source>
        <dbReference type="Pfam" id="PF03372"/>
    </source>
</evidence>
<dbReference type="InterPro" id="IPR036691">
    <property type="entry name" value="Endo/exonu/phosph_ase_sf"/>
</dbReference>
<gene>
    <name evidence="3" type="ORF">WMY93_001791</name>
</gene>
<protein>
    <recommendedName>
        <fullName evidence="2">Endonuclease/exonuclease/phosphatase domain-containing protein</fullName>
    </recommendedName>
</protein>
<organism evidence="3 4">
    <name type="scientific">Mugilogobius chulae</name>
    <name type="common">yellowstripe goby</name>
    <dbReference type="NCBI Taxonomy" id="88201"/>
    <lineage>
        <taxon>Eukaryota</taxon>
        <taxon>Metazoa</taxon>
        <taxon>Chordata</taxon>
        <taxon>Craniata</taxon>
        <taxon>Vertebrata</taxon>
        <taxon>Euteleostomi</taxon>
        <taxon>Actinopterygii</taxon>
        <taxon>Neopterygii</taxon>
        <taxon>Teleostei</taxon>
        <taxon>Neoteleostei</taxon>
        <taxon>Acanthomorphata</taxon>
        <taxon>Gobiaria</taxon>
        <taxon>Gobiiformes</taxon>
        <taxon>Gobioidei</taxon>
        <taxon>Gobiidae</taxon>
        <taxon>Gobionellinae</taxon>
        <taxon>Mugilogobius</taxon>
    </lineage>
</organism>
<feature type="region of interest" description="Disordered" evidence="1">
    <location>
        <begin position="377"/>
        <end position="402"/>
    </location>
</feature>
<evidence type="ECO:0000256" key="1">
    <source>
        <dbReference type="SAM" id="MobiDB-lite"/>
    </source>
</evidence>
<feature type="region of interest" description="Disordered" evidence="1">
    <location>
        <begin position="129"/>
        <end position="172"/>
    </location>
</feature>
<reference evidence="4" key="1">
    <citation type="submission" date="2024-04" db="EMBL/GenBank/DDBJ databases">
        <title>Salinicola lusitanus LLJ914,a marine bacterium isolated from the Okinawa Trough.</title>
        <authorList>
            <person name="Li J."/>
        </authorList>
    </citation>
    <scope>NUCLEOTIDE SEQUENCE [LARGE SCALE GENOMIC DNA]</scope>
</reference>